<sequence>MKSFGETLTRNQLAALAEEVPDKLPSNAHTVCYIIKAGQEFELAYDSIEKLKRMETAELPDHVALYNEFPKQHLQQFLPNFELWTTDGETTCMNRKAR</sequence>
<protein>
    <submittedName>
        <fullName evidence="1">Uncharacterized protein</fullName>
    </submittedName>
</protein>
<evidence type="ECO:0000313" key="1">
    <source>
        <dbReference type="EMBL" id="CAK3962571.1"/>
    </source>
</evidence>
<name>A0AAI9E9V0_9PEZI</name>
<organism evidence="1 2">
    <name type="scientific">Lecanosticta acicola</name>
    <dbReference type="NCBI Taxonomy" id="111012"/>
    <lineage>
        <taxon>Eukaryota</taxon>
        <taxon>Fungi</taxon>
        <taxon>Dikarya</taxon>
        <taxon>Ascomycota</taxon>
        <taxon>Pezizomycotina</taxon>
        <taxon>Dothideomycetes</taxon>
        <taxon>Dothideomycetidae</taxon>
        <taxon>Mycosphaerellales</taxon>
        <taxon>Mycosphaerellaceae</taxon>
        <taxon>Lecanosticta</taxon>
    </lineage>
</organism>
<reference evidence="1" key="1">
    <citation type="submission" date="2023-11" db="EMBL/GenBank/DDBJ databases">
        <authorList>
            <person name="Alioto T."/>
            <person name="Alioto T."/>
            <person name="Gomez Garrido J."/>
        </authorList>
    </citation>
    <scope>NUCLEOTIDE SEQUENCE</scope>
</reference>
<dbReference type="AlphaFoldDB" id="A0AAI9E9V0"/>
<gene>
    <name evidence="1" type="ORF">LECACI_7A003457</name>
</gene>
<dbReference type="EMBL" id="CAVMBE010000017">
    <property type="protein sequence ID" value="CAK3962571.1"/>
    <property type="molecule type" value="Genomic_DNA"/>
</dbReference>
<comment type="caution">
    <text evidence="1">The sequence shown here is derived from an EMBL/GenBank/DDBJ whole genome shotgun (WGS) entry which is preliminary data.</text>
</comment>
<keyword evidence="2" id="KW-1185">Reference proteome</keyword>
<dbReference type="Proteomes" id="UP001296104">
    <property type="component" value="Unassembled WGS sequence"/>
</dbReference>
<accession>A0AAI9E9V0</accession>
<evidence type="ECO:0000313" key="2">
    <source>
        <dbReference type="Proteomes" id="UP001296104"/>
    </source>
</evidence>
<proteinExistence type="predicted"/>